<feature type="transmembrane region" description="Helical" evidence="1">
    <location>
        <begin position="120"/>
        <end position="139"/>
    </location>
</feature>
<reference evidence="2" key="2">
    <citation type="submission" date="2024-06" db="EMBL/GenBank/DDBJ databases">
        <authorList>
            <person name="Petrova K.O."/>
            <person name="Toshchakov S.V."/>
            <person name="Boltjanskaja Y.V."/>
            <person name="Kevbrin V.V."/>
        </authorList>
    </citation>
    <scope>NUCLEOTIDE SEQUENCE</scope>
    <source>
        <strain evidence="2">Z-710</strain>
    </source>
</reference>
<keyword evidence="1" id="KW-0472">Membrane</keyword>
<name>A0AAU8HSR2_9FIRM</name>
<protein>
    <recommendedName>
        <fullName evidence="3">DUF5668 domain-containing protein</fullName>
    </recommendedName>
</protein>
<dbReference type="EMBL" id="CP159485">
    <property type="protein sequence ID" value="XCI28587.1"/>
    <property type="molecule type" value="Genomic_DNA"/>
</dbReference>
<accession>A0AAU8HSR2</accession>
<proteinExistence type="predicted"/>
<organism evidence="2">
    <name type="scientific">Proteinivorax hydrogeniformans</name>
    <dbReference type="NCBI Taxonomy" id="1826727"/>
    <lineage>
        <taxon>Bacteria</taxon>
        <taxon>Bacillati</taxon>
        <taxon>Bacillota</taxon>
        <taxon>Clostridia</taxon>
        <taxon>Eubacteriales</taxon>
        <taxon>Proteinivoracaceae</taxon>
        <taxon>Proteinivorax</taxon>
    </lineage>
</organism>
<evidence type="ECO:0000313" key="2">
    <source>
        <dbReference type="EMBL" id="XCI28587.1"/>
    </source>
</evidence>
<evidence type="ECO:0008006" key="3">
    <source>
        <dbReference type="Google" id="ProtNLM"/>
    </source>
</evidence>
<reference evidence="2" key="1">
    <citation type="journal article" date="2018" name="Antonie Van Leeuwenhoek">
        <title>Proteinivorax hydrogeniformans sp. nov., an anaerobic, haloalkaliphilic bacterium fermenting proteinaceous compounds with high hydrogen production.</title>
        <authorList>
            <person name="Boltyanskaya Y."/>
            <person name="Detkova E."/>
            <person name="Pimenov N."/>
            <person name="Kevbrin V."/>
        </authorList>
    </citation>
    <scope>NUCLEOTIDE SEQUENCE</scope>
    <source>
        <strain evidence="2">Z-710</strain>
    </source>
</reference>
<dbReference type="RefSeq" id="WP_353893140.1">
    <property type="nucleotide sequence ID" value="NZ_CP159485.1"/>
</dbReference>
<feature type="transmembrane region" description="Helical" evidence="1">
    <location>
        <begin position="69"/>
        <end position="86"/>
    </location>
</feature>
<keyword evidence="1" id="KW-0812">Transmembrane</keyword>
<feature type="transmembrane region" description="Helical" evidence="1">
    <location>
        <begin position="98"/>
        <end position="115"/>
    </location>
</feature>
<dbReference type="AlphaFoldDB" id="A0AAU8HSR2"/>
<feature type="transmembrane region" description="Helical" evidence="1">
    <location>
        <begin position="46"/>
        <end position="64"/>
    </location>
</feature>
<gene>
    <name evidence="2" type="ORF">PRVXH_002551</name>
</gene>
<feature type="transmembrane region" description="Helical" evidence="1">
    <location>
        <begin position="21"/>
        <end position="40"/>
    </location>
</feature>
<sequence length="183" mass="21290">MWRDMSKEKLLWKLRDGRQFLFENMLGSFSIFLGFFILLLNIVPTGSNDLLLLGLFMLGMFFLYKQMWFFSLAASLMASLGIYYRLLISNYFSSGEEASVFLFIGLGFLAHYALLRKWKAIWPLIPGITMVLFGILTLFKEDLARSVFTTYWPITLIVIGVVLVFFPKQIFDKVAQLRFKKNT</sequence>
<keyword evidence="1" id="KW-1133">Transmembrane helix</keyword>
<evidence type="ECO:0000256" key="1">
    <source>
        <dbReference type="SAM" id="Phobius"/>
    </source>
</evidence>
<feature type="transmembrane region" description="Helical" evidence="1">
    <location>
        <begin position="151"/>
        <end position="171"/>
    </location>
</feature>